<proteinExistence type="predicted"/>
<dbReference type="RefSeq" id="WP_376839805.1">
    <property type="nucleotide sequence ID" value="NZ_JBHMAU010000046.1"/>
</dbReference>
<evidence type="ECO:0008006" key="3">
    <source>
        <dbReference type="Google" id="ProtNLM"/>
    </source>
</evidence>
<comment type="caution">
    <text evidence="1">The sequence shown here is derived from an EMBL/GenBank/DDBJ whole genome shotgun (WGS) entry which is preliminary data.</text>
</comment>
<name>A0ABV5X2Z3_9MICO</name>
<evidence type="ECO:0000313" key="2">
    <source>
        <dbReference type="Proteomes" id="UP001589707"/>
    </source>
</evidence>
<organism evidence="1 2">
    <name type="scientific">Brevibacterium otitidis</name>
    <dbReference type="NCBI Taxonomy" id="53364"/>
    <lineage>
        <taxon>Bacteria</taxon>
        <taxon>Bacillati</taxon>
        <taxon>Actinomycetota</taxon>
        <taxon>Actinomycetes</taxon>
        <taxon>Micrococcales</taxon>
        <taxon>Brevibacteriaceae</taxon>
        <taxon>Brevibacterium</taxon>
    </lineage>
</organism>
<evidence type="ECO:0000313" key="1">
    <source>
        <dbReference type="EMBL" id="MFB9776117.1"/>
    </source>
</evidence>
<reference evidence="1 2" key="1">
    <citation type="submission" date="2024-09" db="EMBL/GenBank/DDBJ databases">
        <authorList>
            <person name="Sun Q."/>
            <person name="Mori K."/>
        </authorList>
    </citation>
    <scope>NUCLEOTIDE SEQUENCE [LARGE SCALE GENOMIC DNA]</scope>
    <source>
        <strain evidence="1 2">JCM 11683</strain>
    </source>
</reference>
<accession>A0ABV5X2Z3</accession>
<dbReference type="EMBL" id="JBHMAU010000046">
    <property type="protein sequence ID" value="MFB9776117.1"/>
    <property type="molecule type" value="Genomic_DNA"/>
</dbReference>
<keyword evidence="2" id="KW-1185">Reference proteome</keyword>
<protein>
    <recommendedName>
        <fullName evidence="3">HK97 gp10 family phage protein</fullName>
    </recommendedName>
</protein>
<dbReference type="Proteomes" id="UP001589707">
    <property type="component" value="Unassembled WGS sequence"/>
</dbReference>
<sequence>MKTGIDRVMKRAAVNIKNTMRDDFSRSKHFHQIGKTINFDIESDDSSVEVEIGPDKRYRAARLANIAYFGSSRGGGGTVDVENGLRKESPALSEYLRRVMGDAL</sequence>
<gene>
    <name evidence="1" type="ORF">ACFFN1_06835</name>
</gene>